<dbReference type="EMBL" id="CP011058">
    <property type="protein sequence ID" value="AJY75772.1"/>
    <property type="molecule type" value="Genomic_DNA"/>
</dbReference>
<evidence type="ECO:0000256" key="5">
    <source>
        <dbReference type="ARBA" id="ARBA00022989"/>
    </source>
</evidence>
<dbReference type="PATRIC" id="fig|1126833.4.peg.3493"/>
<reference evidence="9" key="2">
    <citation type="submission" date="2015-03" db="EMBL/GenBank/DDBJ databases">
        <title>Genome sequence of Paenibacillus beijingensis strain DSM 24997T.</title>
        <authorList>
            <person name="Kwak Y."/>
            <person name="Shin J.-H."/>
        </authorList>
    </citation>
    <scope>NUCLEOTIDE SEQUENCE [LARGE SCALE GENOMIC DNA]</scope>
    <source>
        <strain evidence="9">DSM 24997</strain>
    </source>
</reference>
<dbReference type="KEGG" id="pbj:VN24_15960"/>
<dbReference type="HOGENOM" id="CLU_2047340_0_0_9"/>
<reference evidence="8 9" key="1">
    <citation type="journal article" date="2015" name="J. Biotechnol.">
        <title>Complete genome sequence of Paenibacillus beijingensis 7188(T) (=DSM 24997(T)), a novel rhizobacterium from jujube garden soil.</title>
        <authorList>
            <person name="Kwak Y."/>
            <person name="Shin J.H."/>
        </authorList>
    </citation>
    <scope>NUCLEOTIDE SEQUENCE [LARGE SCALE GENOMIC DNA]</scope>
    <source>
        <strain evidence="8 9">DSM 24997</strain>
    </source>
</reference>
<name>A0A0D5NL97_9BACL</name>
<dbReference type="InterPro" id="IPR035906">
    <property type="entry name" value="MetI-like_sf"/>
</dbReference>
<evidence type="ECO:0000256" key="4">
    <source>
        <dbReference type="ARBA" id="ARBA00022692"/>
    </source>
</evidence>
<keyword evidence="2" id="KW-0813">Transport</keyword>
<evidence type="ECO:0000313" key="9">
    <source>
        <dbReference type="Proteomes" id="UP000032633"/>
    </source>
</evidence>
<accession>A0A0D5NL97</accession>
<dbReference type="AlphaFoldDB" id="A0A0D5NL97"/>
<evidence type="ECO:0000256" key="3">
    <source>
        <dbReference type="ARBA" id="ARBA00022475"/>
    </source>
</evidence>
<keyword evidence="5 7" id="KW-1133">Transmembrane helix</keyword>
<keyword evidence="6 7" id="KW-0472">Membrane</keyword>
<evidence type="ECO:0000313" key="8">
    <source>
        <dbReference type="EMBL" id="AJY75772.1"/>
    </source>
</evidence>
<feature type="transmembrane region" description="Helical" evidence="7">
    <location>
        <begin position="80"/>
        <end position="105"/>
    </location>
</feature>
<organism evidence="8 9">
    <name type="scientific">Paenibacillus beijingensis</name>
    <dbReference type="NCBI Taxonomy" id="1126833"/>
    <lineage>
        <taxon>Bacteria</taxon>
        <taxon>Bacillati</taxon>
        <taxon>Bacillota</taxon>
        <taxon>Bacilli</taxon>
        <taxon>Bacillales</taxon>
        <taxon>Paenibacillaceae</taxon>
        <taxon>Paenibacillus</taxon>
    </lineage>
</organism>
<evidence type="ECO:0000256" key="1">
    <source>
        <dbReference type="ARBA" id="ARBA00004651"/>
    </source>
</evidence>
<gene>
    <name evidence="8" type="ORF">VN24_15960</name>
</gene>
<dbReference type="Gene3D" id="1.10.3720.10">
    <property type="entry name" value="MetI-like"/>
    <property type="match status" value="1"/>
</dbReference>
<dbReference type="Proteomes" id="UP000032633">
    <property type="component" value="Chromosome"/>
</dbReference>
<feature type="transmembrane region" description="Helical" evidence="7">
    <location>
        <begin position="12"/>
        <end position="35"/>
    </location>
</feature>
<dbReference type="GO" id="GO:0005886">
    <property type="term" value="C:plasma membrane"/>
    <property type="evidence" value="ECO:0007669"/>
    <property type="project" value="UniProtKB-SubCell"/>
</dbReference>
<dbReference type="STRING" id="1126833.VN24_15960"/>
<protein>
    <recommendedName>
        <fullName evidence="10">Sugar ABC transporter permease</fullName>
    </recommendedName>
</protein>
<dbReference type="OrthoDB" id="152280at2"/>
<keyword evidence="9" id="KW-1185">Reference proteome</keyword>
<dbReference type="InterPro" id="IPR050809">
    <property type="entry name" value="UgpAE/MalFG_permease"/>
</dbReference>
<evidence type="ECO:0000256" key="2">
    <source>
        <dbReference type="ARBA" id="ARBA00022448"/>
    </source>
</evidence>
<dbReference type="PANTHER" id="PTHR43227">
    <property type="entry name" value="BLL4140 PROTEIN"/>
    <property type="match status" value="1"/>
</dbReference>
<dbReference type="SUPFAM" id="SSF161098">
    <property type="entry name" value="MetI-like"/>
    <property type="match status" value="1"/>
</dbReference>
<evidence type="ECO:0008006" key="10">
    <source>
        <dbReference type="Google" id="ProtNLM"/>
    </source>
</evidence>
<proteinExistence type="predicted"/>
<comment type="subcellular location">
    <subcellularLocation>
        <location evidence="1">Cell membrane</location>
        <topology evidence="1">Multi-pass membrane protein</topology>
    </subcellularLocation>
</comment>
<evidence type="ECO:0000256" key="7">
    <source>
        <dbReference type="SAM" id="Phobius"/>
    </source>
</evidence>
<keyword evidence="3" id="KW-1003">Cell membrane</keyword>
<keyword evidence="4 7" id="KW-0812">Transmembrane</keyword>
<dbReference type="RefSeq" id="WP_045671200.1">
    <property type="nucleotide sequence ID" value="NZ_CP011058.1"/>
</dbReference>
<dbReference type="PANTHER" id="PTHR43227:SF11">
    <property type="entry name" value="BLL4140 PROTEIN"/>
    <property type="match status" value="1"/>
</dbReference>
<sequence>MNTQKKSLSSKGQYLLFIGVFIVPTFLLFGLFTLYPMVKGMYISLFDWTGSASNMKFVGLDNYRKLFEDAIIPRTIYHDYFLVFWKVIFIMLIAIFFAVGCVYHWCHDIGCIPDYDRYYQ</sequence>
<evidence type="ECO:0000256" key="6">
    <source>
        <dbReference type="ARBA" id="ARBA00023136"/>
    </source>
</evidence>